<protein>
    <submittedName>
        <fullName evidence="2">Uncharacterized protein</fullName>
    </submittedName>
</protein>
<evidence type="ECO:0000313" key="2">
    <source>
        <dbReference type="EMBL" id="CAE8626521.1"/>
    </source>
</evidence>
<reference evidence="2" key="1">
    <citation type="submission" date="2021-02" db="EMBL/GenBank/DDBJ databases">
        <authorList>
            <person name="Dougan E. K."/>
            <person name="Rhodes N."/>
            <person name="Thang M."/>
            <person name="Chan C."/>
        </authorList>
    </citation>
    <scope>NUCLEOTIDE SEQUENCE</scope>
</reference>
<dbReference type="EMBL" id="CAJNNV010028983">
    <property type="protein sequence ID" value="CAE8626521.1"/>
    <property type="molecule type" value="Genomic_DNA"/>
</dbReference>
<feature type="compositionally biased region" description="Low complexity" evidence="1">
    <location>
        <begin position="386"/>
        <end position="396"/>
    </location>
</feature>
<evidence type="ECO:0000256" key="1">
    <source>
        <dbReference type="SAM" id="MobiDB-lite"/>
    </source>
</evidence>
<proteinExistence type="predicted"/>
<name>A0A813GU79_POLGL</name>
<sequence length="460" mass="50183">MSAFESVTDLGIYCWNPAGIPTRRSFQDVTVEDVLKGVRDPGGAFPDKIVSIDSVKLPMSFVDLIPQHVENVFPYDAGYIVPLFKAVQRGLKLEDIDFLLGGSSLNVLAQKEPIENDTKYITQKCPGTDVILMCKHKAYTQNYAEPGFQFECLLTGRKMNDSHDLKKFEKLHVLFSADVDAVDDAGEAVEMKTGNPRFFGMKVMFQMMSSQSKTLIQGQKDTRCRPPSITSIRKRSLQDMMSEHGVEALARAQNNILEGLTELKNSPMLARYGVAEVDFSRGQMMLQPSDTAGVLPTEAVCTQSVTQHHAVTYSTGGTSPPALTEKDVWAELSVAESERRQYATTPALLEGFVVREAGNGARIAKARVEQIQAKLAELYKAAQEKGAGAPKAAQAKGRSRAAKAEQAPAVSAPASPLTFGPAQTARTYADLLTKGHLKAIGLCPDLQVDDRPLLLASRCR</sequence>
<evidence type="ECO:0000313" key="3">
    <source>
        <dbReference type="Proteomes" id="UP000654075"/>
    </source>
</evidence>
<feature type="region of interest" description="Disordered" evidence="1">
    <location>
        <begin position="386"/>
        <end position="415"/>
    </location>
</feature>
<gene>
    <name evidence="2" type="ORF">PGLA1383_LOCUS43448</name>
</gene>
<dbReference type="Proteomes" id="UP000654075">
    <property type="component" value="Unassembled WGS sequence"/>
</dbReference>
<comment type="caution">
    <text evidence="2">The sequence shown here is derived from an EMBL/GenBank/DDBJ whole genome shotgun (WGS) entry which is preliminary data.</text>
</comment>
<organism evidence="2 3">
    <name type="scientific">Polarella glacialis</name>
    <name type="common">Dinoflagellate</name>
    <dbReference type="NCBI Taxonomy" id="89957"/>
    <lineage>
        <taxon>Eukaryota</taxon>
        <taxon>Sar</taxon>
        <taxon>Alveolata</taxon>
        <taxon>Dinophyceae</taxon>
        <taxon>Suessiales</taxon>
        <taxon>Suessiaceae</taxon>
        <taxon>Polarella</taxon>
    </lineage>
</organism>
<keyword evidence="3" id="KW-1185">Reference proteome</keyword>
<accession>A0A813GU79</accession>
<dbReference type="AlphaFoldDB" id="A0A813GU79"/>